<proteinExistence type="predicted"/>
<accession>A0ABD2L9W5</accession>
<organism evidence="2 3">
    <name type="scientific">Heterodera trifolii</name>
    <dbReference type="NCBI Taxonomy" id="157864"/>
    <lineage>
        <taxon>Eukaryota</taxon>
        <taxon>Metazoa</taxon>
        <taxon>Ecdysozoa</taxon>
        <taxon>Nematoda</taxon>
        <taxon>Chromadorea</taxon>
        <taxon>Rhabditida</taxon>
        <taxon>Tylenchina</taxon>
        <taxon>Tylenchomorpha</taxon>
        <taxon>Tylenchoidea</taxon>
        <taxon>Heteroderidae</taxon>
        <taxon>Heteroderinae</taxon>
        <taxon>Heterodera</taxon>
    </lineage>
</organism>
<evidence type="ECO:0000313" key="2">
    <source>
        <dbReference type="EMBL" id="KAL3112028.1"/>
    </source>
</evidence>
<evidence type="ECO:0000256" key="1">
    <source>
        <dbReference type="SAM" id="MobiDB-lite"/>
    </source>
</evidence>
<feature type="region of interest" description="Disordered" evidence="1">
    <location>
        <begin position="1"/>
        <end position="56"/>
    </location>
</feature>
<dbReference type="AlphaFoldDB" id="A0ABD2L9W5"/>
<feature type="compositionally biased region" description="Basic and acidic residues" evidence="1">
    <location>
        <begin position="1"/>
        <end position="15"/>
    </location>
</feature>
<sequence>MQRISQRDAEARRAFEAQQQRKGACLQGGNCAPSSRSSEFETADYGSGRGGGRPSGRCLEEMLRRRRIISILFKFTSPVGGGGQLTDD</sequence>
<keyword evidence="3" id="KW-1185">Reference proteome</keyword>
<name>A0ABD2L9W5_9BILA</name>
<protein>
    <submittedName>
        <fullName evidence="2">Uncharacterized protein</fullName>
    </submittedName>
</protein>
<gene>
    <name evidence="2" type="ORF">niasHT_011306</name>
</gene>
<dbReference type="EMBL" id="JBICBT010000487">
    <property type="protein sequence ID" value="KAL3112028.1"/>
    <property type="molecule type" value="Genomic_DNA"/>
</dbReference>
<dbReference type="Proteomes" id="UP001620626">
    <property type="component" value="Unassembled WGS sequence"/>
</dbReference>
<comment type="caution">
    <text evidence="2">The sequence shown here is derived from an EMBL/GenBank/DDBJ whole genome shotgun (WGS) entry which is preliminary data.</text>
</comment>
<evidence type="ECO:0000313" key="3">
    <source>
        <dbReference type="Proteomes" id="UP001620626"/>
    </source>
</evidence>
<reference evidence="2 3" key="1">
    <citation type="submission" date="2024-10" db="EMBL/GenBank/DDBJ databases">
        <authorList>
            <person name="Kim D."/>
        </authorList>
    </citation>
    <scope>NUCLEOTIDE SEQUENCE [LARGE SCALE GENOMIC DNA]</scope>
    <source>
        <strain evidence="2">BH-2024</strain>
    </source>
</reference>